<name>A0A1V4JLX5_PATFA</name>
<organism evidence="2 3">
    <name type="scientific">Patagioenas fasciata monilis</name>
    <dbReference type="NCBI Taxonomy" id="372326"/>
    <lineage>
        <taxon>Eukaryota</taxon>
        <taxon>Metazoa</taxon>
        <taxon>Chordata</taxon>
        <taxon>Craniata</taxon>
        <taxon>Vertebrata</taxon>
        <taxon>Euteleostomi</taxon>
        <taxon>Archelosauria</taxon>
        <taxon>Archosauria</taxon>
        <taxon>Dinosauria</taxon>
        <taxon>Saurischia</taxon>
        <taxon>Theropoda</taxon>
        <taxon>Coelurosauria</taxon>
        <taxon>Aves</taxon>
        <taxon>Neognathae</taxon>
        <taxon>Neoaves</taxon>
        <taxon>Columbimorphae</taxon>
        <taxon>Columbiformes</taxon>
        <taxon>Columbidae</taxon>
        <taxon>Patagioenas</taxon>
    </lineage>
</organism>
<protein>
    <submittedName>
        <fullName evidence="2">Uncharacterized protein</fullName>
    </submittedName>
</protein>
<feature type="region of interest" description="Disordered" evidence="1">
    <location>
        <begin position="39"/>
        <end position="67"/>
    </location>
</feature>
<comment type="caution">
    <text evidence="2">The sequence shown here is derived from an EMBL/GenBank/DDBJ whole genome shotgun (WGS) entry which is preliminary data.</text>
</comment>
<gene>
    <name evidence="2" type="ORF">AV530_005467</name>
</gene>
<accession>A0A1V4JLX5</accession>
<keyword evidence="3" id="KW-1185">Reference proteome</keyword>
<evidence type="ECO:0000313" key="2">
    <source>
        <dbReference type="EMBL" id="OPJ73045.1"/>
    </source>
</evidence>
<sequence>MDVADRRNRHQASSIEMNLPLIACHFPRDLKTRDFCRSRRHVKTSSYSEQQGKHGSLEEHEKQNITS</sequence>
<evidence type="ECO:0000313" key="3">
    <source>
        <dbReference type="Proteomes" id="UP000190648"/>
    </source>
</evidence>
<dbReference type="AlphaFoldDB" id="A0A1V4JLX5"/>
<reference evidence="2 3" key="1">
    <citation type="submission" date="2016-02" db="EMBL/GenBank/DDBJ databases">
        <title>Band-tailed pigeon sequencing and assembly.</title>
        <authorList>
            <person name="Soares A.E."/>
            <person name="Novak B.J."/>
            <person name="Rice E.S."/>
            <person name="O'Connell B."/>
            <person name="Chang D."/>
            <person name="Weber S."/>
            <person name="Shapiro B."/>
        </authorList>
    </citation>
    <scope>NUCLEOTIDE SEQUENCE [LARGE SCALE GENOMIC DNA]</scope>
    <source>
        <strain evidence="2">BTP2013</strain>
        <tissue evidence="2">Blood</tissue>
    </source>
</reference>
<evidence type="ECO:0000256" key="1">
    <source>
        <dbReference type="SAM" id="MobiDB-lite"/>
    </source>
</evidence>
<dbReference type="EMBL" id="LSYS01006902">
    <property type="protein sequence ID" value="OPJ73045.1"/>
    <property type="molecule type" value="Genomic_DNA"/>
</dbReference>
<proteinExistence type="predicted"/>
<feature type="compositionally biased region" description="Basic and acidic residues" evidence="1">
    <location>
        <begin position="51"/>
        <end position="67"/>
    </location>
</feature>
<dbReference type="Proteomes" id="UP000190648">
    <property type="component" value="Unassembled WGS sequence"/>
</dbReference>